<dbReference type="InterPro" id="IPR027417">
    <property type="entry name" value="P-loop_NTPase"/>
</dbReference>
<dbReference type="Pfam" id="PF02954">
    <property type="entry name" value="HTH_8"/>
    <property type="match status" value="1"/>
</dbReference>
<evidence type="ECO:0000313" key="9">
    <source>
        <dbReference type="Proteomes" id="UP001521209"/>
    </source>
</evidence>
<keyword evidence="4" id="KW-0805">Transcription regulation</keyword>
<dbReference type="SMART" id="SM00382">
    <property type="entry name" value="AAA"/>
    <property type="match status" value="1"/>
</dbReference>
<dbReference type="SUPFAM" id="SSF52540">
    <property type="entry name" value="P-loop containing nucleoside triphosphate hydrolases"/>
    <property type="match status" value="1"/>
</dbReference>
<keyword evidence="1" id="KW-0547">Nucleotide-binding</keyword>
<dbReference type="Pfam" id="PF01590">
    <property type="entry name" value="GAF"/>
    <property type="match status" value="1"/>
</dbReference>
<dbReference type="Gene3D" id="3.40.50.300">
    <property type="entry name" value="P-loop containing nucleotide triphosphate hydrolases"/>
    <property type="match status" value="1"/>
</dbReference>
<dbReference type="Gene3D" id="1.10.10.60">
    <property type="entry name" value="Homeodomain-like"/>
    <property type="match status" value="1"/>
</dbReference>
<dbReference type="PROSITE" id="PS50045">
    <property type="entry name" value="SIGMA54_INTERACT_4"/>
    <property type="match status" value="1"/>
</dbReference>
<dbReference type="Proteomes" id="UP001521209">
    <property type="component" value="Unassembled WGS sequence"/>
</dbReference>
<dbReference type="SUPFAM" id="SSF55781">
    <property type="entry name" value="GAF domain-like"/>
    <property type="match status" value="1"/>
</dbReference>
<keyword evidence="5" id="KW-0238">DNA-binding</keyword>
<dbReference type="SUPFAM" id="SSF46689">
    <property type="entry name" value="Homeodomain-like"/>
    <property type="match status" value="1"/>
</dbReference>
<protein>
    <submittedName>
        <fullName evidence="8">Sigma-54-dependent Fis family transcriptional regulator</fullName>
    </submittedName>
</protein>
<evidence type="ECO:0000256" key="5">
    <source>
        <dbReference type="ARBA" id="ARBA00023125"/>
    </source>
</evidence>
<dbReference type="InterPro" id="IPR003593">
    <property type="entry name" value="AAA+_ATPase"/>
</dbReference>
<keyword evidence="9" id="KW-1185">Reference proteome</keyword>
<dbReference type="InterPro" id="IPR025662">
    <property type="entry name" value="Sigma_54_int_dom_ATP-bd_1"/>
</dbReference>
<feature type="domain" description="Sigma-54 factor interaction" evidence="7">
    <location>
        <begin position="353"/>
        <end position="582"/>
    </location>
</feature>
<accession>A0ABS9DZ58</accession>
<dbReference type="EMBL" id="JAKGBZ010000037">
    <property type="protein sequence ID" value="MCF3948036.1"/>
    <property type="molecule type" value="Genomic_DNA"/>
</dbReference>
<dbReference type="InterPro" id="IPR002197">
    <property type="entry name" value="HTH_Fis"/>
</dbReference>
<gene>
    <name evidence="8" type="ORF">L2A60_15265</name>
</gene>
<evidence type="ECO:0000256" key="1">
    <source>
        <dbReference type="ARBA" id="ARBA00022741"/>
    </source>
</evidence>
<dbReference type="PRINTS" id="PR01590">
    <property type="entry name" value="HTHFIS"/>
</dbReference>
<evidence type="ECO:0000313" key="8">
    <source>
        <dbReference type="EMBL" id="MCF3948036.1"/>
    </source>
</evidence>
<comment type="caution">
    <text evidence="8">The sequence shown here is derived from an EMBL/GenBank/DDBJ whole genome shotgun (WGS) entry which is preliminary data.</text>
</comment>
<dbReference type="InterPro" id="IPR002078">
    <property type="entry name" value="Sigma_54_int"/>
</dbReference>
<dbReference type="InterPro" id="IPR029016">
    <property type="entry name" value="GAF-like_dom_sf"/>
</dbReference>
<dbReference type="InterPro" id="IPR025944">
    <property type="entry name" value="Sigma_54_int_dom_CS"/>
</dbReference>
<dbReference type="InterPro" id="IPR003018">
    <property type="entry name" value="GAF"/>
</dbReference>
<evidence type="ECO:0000256" key="3">
    <source>
        <dbReference type="ARBA" id="ARBA00023012"/>
    </source>
</evidence>
<dbReference type="PANTHER" id="PTHR32071">
    <property type="entry name" value="TRANSCRIPTIONAL REGULATORY PROTEIN"/>
    <property type="match status" value="1"/>
</dbReference>
<dbReference type="InterPro" id="IPR009057">
    <property type="entry name" value="Homeodomain-like_sf"/>
</dbReference>
<dbReference type="PANTHER" id="PTHR32071:SF81">
    <property type="entry name" value="PROPIONATE CATABOLISM OPERON REGULATORY PROTEIN"/>
    <property type="match status" value="1"/>
</dbReference>
<evidence type="ECO:0000259" key="7">
    <source>
        <dbReference type="PROSITE" id="PS50045"/>
    </source>
</evidence>
<dbReference type="Pfam" id="PF25601">
    <property type="entry name" value="AAA_lid_14"/>
    <property type="match status" value="1"/>
</dbReference>
<evidence type="ECO:0000256" key="6">
    <source>
        <dbReference type="ARBA" id="ARBA00023163"/>
    </source>
</evidence>
<dbReference type="PROSITE" id="PS00688">
    <property type="entry name" value="SIGMA54_INTERACT_3"/>
    <property type="match status" value="1"/>
</dbReference>
<dbReference type="Pfam" id="PF00158">
    <property type="entry name" value="Sigma54_activat"/>
    <property type="match status" value="1"/>
</dbReference>
<keyword evidence="2" id="KW-0067">ATP-binding</keyword>
<proteinExistence type="predicted"/>
<dbReference type="Gene3D" id="1.10.8.60">
    <property type="match status" value="1"/>
</dbReference>
<keyword evidence="3" id="KW-0902">Two-component regulatory system</keyword>
<dbReference type="PROSITE" id="PS00675">
    <property type="entry name" value="SIGMA54_INTERACT_1"/>
    <property type="match status" value="1"/>
</dbReference>
<organism evidence="8 9">
    <name type="scientific">Acidiphilium iwatense</name>
    <dbReference type="NCBI Taxonomy" id="768198"/>
    <lineage>
        <taxon>Bacteria</taxon>
        <taxon>Pseudomonadati</taxon>
        <taxon>Pseudomonadota</taxon>
        <taxon>Alphaproteobacteria</taxon>
        <taxon>Acetobacterales</taxon>
        <taxon>Acidocellaceae</taxon>
        <taxon>Acidiphilium</taxon>
    </lineage>
</organism>
<reference evidence="8 9" key="1">
    <citation type="submission" date="2022-01" db="EMBL/GenBank/DDBJ databases">
        <authorList>
            <person name="Won M."/>
            <person name="Kim S.-J."/>
            <person name="Kwon S.-W."/>
        </authorList>
    </citation>
    <scope>NUCLEOTIDE SEQUENCE [LARGE SCALE GENOMIC DNA]</scope>
    <source>
        <strain evidence="8 9">KCTC 23505</strain>
    </source>
</reference>
<dbReference type="CDD" id="cd00009">
    <property type="entry name" value="AAA"/>
    <property type="match status" value="1"/>
</dbReference>
<evidence type="ECO:0000256" key="2">
    <source>
        <dbReference type="ARBA" id="ARBA00022840"/>
    </source>
</evidence>
<evidence type="ECO:0000256" key="4">
    <source>
        <dbReference type="ARBA" id="ARBA00023015"/>
    </source>
</evidence>
<dbReference type="Gene3D" id="3.30.450.40">
    <property type="match status" value="1"/>
</dbReference>
<name>A0ABS9DZ58_9PROT</name>
<sequence length="652" mass="71088">MVKRSYSKPLESTNVKFLVEPYRGWRQQAPASADRDTMRAWERFLVGEPEATMPLGNFVVSSWQRSLAQGVNPASRHAPLAAIGDNLRHLRHRNTELLAAAADIFLRLNEMIADSRCMMLLTDPDGVVLETVGDNTTIAEGERIHLVGGGHWREDVIGTNGIGTALATGRPAQVHATEHFCEGIKSWTCAAAPIHEPGTGAILGVVDISGPPSTYQRSNLSLAVAAARQIETALAQRASLERVRLLETCLQRMPATGGILVIDRAGRIVYMNGHMDTPAALGQRMPGFDPHRPMEAWLDHIPESLRVDGFDPVMLDGRPIGAMLVTPDRARLPARGVPSGSEADVARSAFSHIVGVSQPVLETVKRARQLAKHRVPVLIHGETGVGKELFARAMHGEFDFNAPFVVFNCGAVSKELVGAELFGHVKGAFTGATADGRPGRFELADGGTLCLDEIGELPLDLQPILLRALEEGVIYRLGDTTPRRVSVQLVAMTNRDLRDEVAAGRFRRDLFYRINVTSIIVPPLRSRPGDIDLLVAHFNRTVAERHGVAMRLFGSDIMARLRAYHWPGNVRELRNLVEGLLLASGSPDVSVEEISLILATDFTNVTTGSVRLADVKQSAIARAIEEAQGNLSQAARQLGISRSTLHRRMKSR</sequence>
<keyword evidence="6" id="KW-0804">Transcription</keyword>
<dbReference type="InterPro" id="IPR058031">
    <property type="entry name" value="AAA_lid_NorR"/>
</dbReference>